<accession>A0AC35U3G6</accession>
<dbReference type="WBParaSite" id="RSKR_0000723100.1">
    <property type="protein sequence ID" value="RSKR_0000723100.1"/>
    <property type="gene ID" value="RSKR_0000723100"/>
</dbReference>
<evidence type="ECO:0000313" key="2">
    <source>
        <dbReference type="WBParaSite" id="RSKR_0000723100.1"/>
    </source>
</evidence>
<proteinExistence type="predicted"/>
<sequence length="1757" mass="196241">MWRGYSPPIFLLFFIIAPVFTQIFTVAADESNNATSTIVPIETSAETLLASTTTSSLSSLEITTTAIDIGPSFPTIKSNVIPQKNYTGSYIVIAPKIVRTEANETIAAKVVNGIVAGKPQTVTIDSLPSDVLIEGQNYVVYIKGESLTGHVLFEDRKPVNFNGKSLSIFVQTDKAIYKPESTVYLRVIVVNPELKPASAETISVKILDPNKNIIKQWNEQALEKGVFSANLELSSQPPLGDWIIKIESKSGTKYEKTFTVDKYVLPKFDVSIKTNNFITVNDDLNIFIDSKYTYGKGVAGKVRVVLELPWNRWNTRPIAINSDGTSSSTSLESRIESVVTLNSMGEATVHFKNQELKDHKLIMAYGGSTIRILATVTEDLTDVQRNGTAQIIAYRHDVKLEVEKQGDTFKPALPYSVVITLKKMDDTPVEAIVPKKVKVTTYYNYPYVSEARNTTEDSESQIIELDSHGTSVLTLKPPTNCTSARVEAHYDRTGNNNFTDALIYTSLYVEAQRSPTQNFLQLTADNEGTVDVGKPLSFSVKSTEPLTSLTYQVMSRGYVVMSQEISVNGQHAAITFTATTKMAPKSRLIIYAIRNANKEILVDALDFKVDGENLKFTVQAAPNSYVGLLAVDQSVLLLKTGNDITKELIEQDVEQYDTLDQIGSYRPWEFRRKRSIWYPFSGVGGRDAGTIFENAGLVVMTDALLYKEEPENMRHFFKSMSKANFRNMAIESADMAMPMASPGAPPDSDFSPAKVIKIRKSFPETWVISSLYTSGNGVMEEEMEVADDSATGPVVIKLRQNFPETWVWEFSDSGDNGSVTFDTKAPDTITSWVSSAFAINDNEGLGVASSTPKLKVFRPFFIRLNLPYSVKRGEQFALQVLVFNYMETEQDVEVTLKQNAASGFEFVNADLSLSKSDGPNINKRSVSVPGGGVSKAVYFPIVFTDVGDIMLRVLGQSAQAGDAVEMTLKVEPEGYKVERNVPLVVDLAHPGTNNETDDFVKTINLLYPADAVEGSKYAKIDIIGDIMGPLLSNLENLVSMPTGCGEQNMLGMIGNIVVMKYLKATHKSIPALEKKAIKFMESGFQRELTYLRSDHSFSAFGESDKHGSTWLTAFVIKSFKQSQDFIFIDELILERSIAFLNSQQQENGAFIEKGEIHHKDLQGGASNGGHALTAYVVIALLENNVKNEKAIKYLENNLVEIYKDAYALSVTTYALFLAGSSKADDAFKQLQEMKIDSADNGVYWSTTNSTTQKSNDKDTSQYFYQSRPVDVELTAYALLSYNKVGDKHGAMPISRWLTSQRNALGGFSSTQDTSIGLQALGGYAEQVYSEDFNVQIRVDMGNDSHTFEINDENAMVLQSYVVKNYDSPIVIKGNGTGVVFIQVQYSYHKVATRDDSPFVCSKDIKGSQTRVQMDLCCQYKGLGQRSNGSISEKSNMAVAQINALSGYRYDIEETNKLSSIHDLQRIDLDNDDTKVNIYFNPLGSSPVCLTLYSDIAYQVVDQKPAQMRIFDYYDPVQEVPLQRNKKTDEKILKMEQEKSGHFYEDDYSDSEEDEFVEKTQLEDGTLQCIKDNWTVCMRCRSFRPPRAHHCRVCQRCVSLYDHHCPWVNNCIGEFNQKYFLQFLLFIGLSAIYAIFVVILSWSFHDDGGLTGKNGPFGESAHHLKVLHTIFLTIESSMFGMFVLAVSCDQLQAIFKDETPIERLQRRGYSGRRTSKSKYSQMAKVCGQAKWYKWFIPCTRTYFRKEIIHFPQESRTVV</sequence>
<dbReference type="Proteomes" id="UP000095286">
    <property type="component" value="Unplaced"/>
</dbReference>
<organism evidence="1 2">
    <name type="scientific">Rhabditophanes sp. KR3021</name>
    <dbReference type="NCBI Taxonomy" id="114890"/>
    <lineage>
        <taxon>Eukaryota</taxon>
        <taxon>Metazoa</taxon>
        <taxon>Ecdysozoa</taxon>
        <taxon>Nematoda</taxon>
        <taxon>Chromadorea</taxon>
        <taxon>Rhabditida</taxon>
        <taxon>Tylenchina</taxon>
        <taxon>Panagrolaimomorpha</taxon>
        <taxon>Strongyloidoidea</taxon>
        <taxon>Alloionematidae</taxon>
        <taxon>Rhabditophanes</taxon>
    </lineage>
</organism>
<evidence type="ECO:0000313" key="1">
    <source>
        <dbReference type="Proteomes" id="UP000095286"/>
    </source>
</evidence>
<name>A0AC35U3G6_9BILA</name>
<protein>
    <submittedName>
        <fullName evidence="2">A2M_N_2 domain-containing protein</fullName>
    </submittedName>
</protein>
<reference evidence="2" key="1">
    <citation type="submission" date="2016-11" db="UniProtKB">
        <authorList>
            <consortium name="WormBaseParasite"/>
        </authorList>
    </citation>
    <scope>IDENTIFICATION</scope>
    <source>
        <strain evidence="2">KR3021</strain>
    </source>
</reference>